<evidence type="ECO:0000256" key="2">
    <source>
        <dbReference type="ARBA" id="ARBA00022517"/>
    </source>
</evidence>
<evidence type="ECO:0000313" key="8">
    <source>
        <dbReference type="EMBL" id="TNL99306.1"/>
    </source>
</evidence>
<dbReference type="InterPro" id="IPR011033">
    <property type="entry name" value="PRC_barrel-like_sf"/>
</dbReference>
<dbReference type="PANTHER" id="PTHR33692">
    <property type="entry name" value="RIBOSOME MATURATION FACTOR RIMM"/>
    <property type="match status" value="1"/>
</dbReference>
<gene>
    <name evidence="5 8" type="primary">rimM</name>
    <name evidence="8" type="ORF">FHE74_02825</name>
</gene>
<dbReference type="Proteomes" id="UP000312032">
    <property type="component" value="Unassembled WGS sequence"/>
</dbReference>
<dbReference type="InterPro" id="IPR009000">
    <property type="entry name" value="Transl_B-barrel_sf"/>
</dbReference>
<dbReference type="SUPFAM" id="SSF50447">
    <property type="entry name" value="Translation proteins"/>
    <property type="match status" value="1"/>
</dbReference>
<feature type="domain" description="RimM N-terminal" evidence="6">
    <location>
        <begin position="5"/>
        <end position="83"/>
    </location>
</feature>
<accession>A0A5C4U563</accession>
<dbReference type="InterPro" id="IPR011961">
    <property type="entry name" value="RimM"/>
</dbReference>
<keyword evidence="3 5" id="KW-0698">rRNA processing</keyword>
<dbReference type="Gene3D" id="2.40.30.60">
    <property type="entry name" value="RimM"/>
    <property type="match status" value="1"/>
</dbReference>
<comment type="subcellular location">
    <subcellularLocation>
        <location evidence="5">Cytoplasm</location>
    </subcellularLocation>
</comment>
<dbReference type="InterPro" id="IPR036976">
    <property type="entry name" value="RimM_N_sf"/>
</dbReference>
<dbReference type="GO" id="GO:0043022">
    <property type="term" value="F:ribosome binding"/>
    <property type="evidence" value="ECO:0007669"/>
    <property type="project" value="InterPro"/>
</dbReference>
<dbReference type="Pfam" id="PF24986">
    <property type="entry name" value="PRC_RimM"/>
    <property type="match status" value="1"/>
</dbReference>
<protein>
    <recommendedName>
        <fullName evidence="5">Ribosome maturation factor RimM</fullName>
    </recommendedName>
</protein>
<dbReference type="GO" id="GO:0005737">
    <property type="term" value="C:cytoplasm"/>
    <property type="evidence" value="ECO:0007669"/>
    <property type="project" value="UniProtKB-SubCell"/>
</dbReference>
<reference evidence="8 9" key="1">
    <citation type="submission" date="2019-06" db="EMBL/GenBank/DDBJ databases">
        <authorList>
            <person name="Li J."/>
        </authorList>
    </citation>
    <scope>NUCLEOTIDE SEQUENCE [LARGE SCALE GENOMIC DNA]</scope>
    <source>
        <strain evidence="8 9">LMG 28165</strain>
    </source>
</reference>
<dbReference type="AlphaFoldDB" id="A0A5C4U563"/>
<dbReference type="NCBIfam" id="TIGR02273">
    <property type="entry name" value="16S_RimM"/>
    <property type="match status" value="1"/>
</dbReference>
<evidence type="ECO:0000313" key="9">
    <source>
        <dbReference type="Proteomes" id="UP000312032"/>
    </source>
</evidence>
<dbReference type="RefSeq" id="WP_139464982.1">
    <property type="nucleotide sequence ID" value="NZ_VDHJ01000003.1"/>
</dbReference>
<organism evidence="8 9">
    <name type="scientific">Corynebacterium tapiri</name>
    <dbReference type="NCBI Taxonomy" id="1448266"/>
    <lineage>
        <taxon>Bacteria</taxon>
        <taxon>Bacillati</taxon>
        <taxon>Actinomycetota</taxon>
        <taxon>Actinomycetes</taxon>
        <taxon>Mycobacteriales</taxon>
        <taxon>Corynebacteriaceae</taxon>
        <taxon>Corynebacterium</taxon>
    </lineage>
</organism>
<feature type="domain" description="Ribosome maturation factor RimM PRC barrel" evidence="7">
    <location>
        <begin position="98"/>
        <end position="164"/>
    </location>
</feature>
<keyword evidence="9" id="KW-1185">Reference proteome</keyword>
<dbReference type="PANTHER" id="PTHR33692:SF1">
    <property type="entry name" value="RIBOSOME MATURATION FACTOR RIMM"/>
    <property type="match status" value="1"/>
</dbReference>
<evidence type="ECO:0000256" key="5">
    <source>
        <dbReference type="HAMAP-Rule" id="MF_00014"/>
    </source>
</evidence>
<dbReference type="GO" id="GO:0042274">
    <property type="term" value="P:ribosomal small subunit biogenesis"/>
    <property type="evidence" value="ECO:0007669"/>
    <property type="project" value="UniProtKB-UniRule"/>
</dbReference>
<comment type="subunit">
    <text evidence="5">Binds ribosomal protein uS19.</text>
</comment>
<dbReference type="Gene3D" id="2.30.30.240">
    <property type="entry name" value="PRC-barrel domain"/>
    <property type="match status" value="1"/>
</dbReference>
<dbReference type="EMBL" id="VDHJ01000003">
    <property type="protein sequence ID" value="TNL99306.1"/>
    <property type="molecule type" value="Genomic_DNA"/>
</dbReference>
<sequence length="167" mass="18475">MELMIGRVIKSHGIRGEVSVEATTDEPDVRFAVGEVLNGRQTGRERSLTIEHVRPHQGRLLITFAEVKDRTEADTLRGMKFFAEPLESDEDVDGFYDHELEGLKVLIDDVPRGHITAVTHAAGRTLLEVELDNGSTGMVPFVYDIVPEVDLEAQTVTVTPPDGLLEL</sequence>
<evidence type="ECO:0000256" key="3">
    <source>
        <dbReference type="ARBA" id="ARBA00022552"/>
    </source>
</evidence>
<dbReference type="SUPFAM" id="SSF50346">
    <property type="entry name" value="PRC-barrel domain"/>
    <property type="match status" value="1"/>
</dbReference>
<evidence type="ECO:0000256" key="4">
    <source>
        <dbReference type="ARBA" id="ARBA00023186"/>
    </source>
</evidence>
<comment type="similarity">
    <text evidence="5">Belongs to the RimM family.</text>
</comment>
<dbReference type="InterPro" id="IPR056792">
    <property type="entry name" value="PRC_RimM"/>
</dbReference>
<keyword evidence="2 5" id="KW-0690">Ribosome biogenesis</keyword>
<comment type="function">
    <text evidence="5">An accessory protein needed during the final step in the assembly of 30S ribosomal subunit, possibly for assembly of the head region. Essential for efficient processing of 16S rRNA. May be needed both before and after RbfA during the maturation of 16S rRNA. It has affinity for free ribosomal 30S subunits but not for 70S ribosomes.</text>
</comment>
<evidence type="ECO:0000259" key="7">
    <source>
        <dbReference type="Pfam" id="PF24986"/>
    </source>
</evidence>
<dbReference type="GO" id="GO:0006364">
    <property type="term" value="P:rRNA processing"/>
    <property type="evidence" value="ECO:0007669"/>
    <property type="project" value="UniProtKB-UniRule"/>
</dbReference>
<proteinExistence type="inferred from homology"/>
<evidence type="ECO:0000259" key="6">
    <source>
        <dbReference type="Pfam" id="PF01782"/>
    </source>
</evidence>
<dbReference type="OrthoDB" id="5381335at2"/>
<dbReference type="HAMAP" id="MF_00014">
    <property type="entry name" value="Ribosome_mat_RimM"/>
    <property type="match status" value="1"/>
</dbReference>
<keyword evidence="1 5" id="KW-0963">Cytoplasm</keyword>
<dbReference type="GO" id="GO:0005840">
    <property type="term" value="C:ribosome"/>
    <property type="evidence" value="ECO:0007669"/>
    <property type="project" value="InterPro"/>
</dbReference>
<keyword evidence="4 5" id="KW-0143">Chaperone</keyword>
<comment type="domain">
    <text evidence="5">The PRC barrel domain binds ribosomal protein uS19.</text>
</comment>
<dbReference type="InterPro" id="IPR002676">
    <property type="entry name" value="RimM_N"/>
</dbReference>
<dbReference type="Pfam" id="PF01782">
    <property type="entry name" value="RimM"/>
    <property type="match status" value="1"/>
</dbReference>
<name>A0A5C4U563_9CORY</name>
<evidence type="ECO:0000256" key="1">
    <source>
        <dbReference type="ARBA" id="ARBA00022490"/>
    </source>
</evidence>
<comment type="caution">
    <text evidence="8">The sequence shown here is derived from an EMBL/GenBank/DDBJ whole genome shotgun (WGS) entry which is preliminary data.</text>
</comment>